<evidence type="ECO:0000256" key="2">
    <source>
        <dbReference type="ARBA" id="ARBA00022980"/>
    </source>
</evidence>
<dbReference type="PANTHER" id="PTHR11502">
    <property type="entry name" value="40S RIBOSOMAL PROTEIN S6"/>
    <property type="match status" value="1"/>
</dbReference>
<dbReference type="STRING" id="361077.A0A151ZAA6"/>
<dbReference type="OMA" id="KPRYKAP"/>
<proteinExistence type="inferred from homology"/>
<evidence type="ECO:0000256" key="3">
    <source>
        <dbReference type="ARBA" id="ARBA00023274"/>
    </source>
</evidence>
<sequence>MKLNIAYPSTGAQKSVSIEDKLKVRCFMDKRMGQEVVADTLGDEYKGYVFKITGGNDTEGFPMMQGVATPHRVRLLLNKDSGCYYPKREGERKRKSVRGCIVAEDISSLQLIIVKKGDNEIPGLTDVSIPSRKGPKRASNIRKLFKLAKEDDVRRYVIRREVPGKNGKKARSKAPKIQRLVTPTSVARQKALRMDNVKRHERAAKEREEYQKLLVQRSAAKRSSKASSKVSEKPTTTTKPVATTAATTKPAATKPVAKTAASKK</sequence>
<dbReference type="InterPro" id="IPR018282">
    <property type="entry name" value="Ribosomal_eS6_CS"/>
</dbReference>
<keyword evidence="7" id="KW-1185">Reference proteome</keyword>
<feature type="compositionally biased region" description="Low complexity" evidence="5">
    <location>
        <begin position="225"/>
        <end position="264"/>
    </location>
</feature>
<accession>A0A151ZAA6</accession>
<keyword evidence="3 4" id="KW-0687">Ribonucleoprotein</keyword>
<feature type="compositionally biased region" description="Basic and acidic residues" evidence="5">
    <location>
        <begin position="195"/>
        <end position="211"/>
    </location>
</feature>
<evidence type="ECO:0000256" key="1">
    <source>
        <dbReference type="ARBA" id="ARBA00009312"/>
    </source>
</evidence>
<evidence type="ECO:0000256" key="5">
    <source>
        <dbReference type="SAM" id="MobiDB-lite"/>
    </source>
</evidence>
<dbReference type="GO" id="GO:1990904">
    <property type="term" value="C:ribonucleoprotein complex"/>
    <property type="evidence" value="ECO:0007669"/>
    <property type="project" value="UniProtKB-KW"/>
</dbReference>
<dbReference type="AlphaFoldDB" id="A0A151ZAA6"/>
<dbReference type="InterPro" id="IPR001377">
    <property type="entry name" value="Ribosomal_eS6"/>
</dbReference>
<dbReference type="InParanoid" id="A0A151ZAA6"/>
<dbReference type="Pfam" id="PF01092">
    <property type="entry name" value="Ribosomal_S6e"/>
    <property type="match status" value="1"/>
</dbReference>
<dbReference type="InterPro" id="IPR014401">
    <property type="entry name" value="Ribosomal_eS6-like"/>
</dbReference>
<dbReference type="FunCoup" id="A0A151ZAA6">
    <property type="interactions" value="749"/>
</dbReference>
<evidence type="ECO:0000313" key="6">
    <source>
        <dbReference type="EMBL" id="KYQ90863.1"/>
    </source>
</evidence>
<comment type="caution">
    <text evidence="6">The sequence shown here is derived from an EMBL/GenBank/DDBJ whole genome shotgun (WGS) entry which is preliminary data.</text>
</comment>
<dbReference type="PIRSF" id="PIRSF002129">
    <property type="entry name" value="Ribosom_S6_euk"/>
    <property type="match status" value="1"/>
</dbReference>
<dbReference type="EMBL" id="LODT01000035">
    <property type="protein sequence ID" value="KYQ90863.1"/>
    <property type="molecule type" value="Genomic_DNA"/>
</dbReference>
<comment type="similarity">
    <text evidence="1 4">Belongs to the eukaryotic ribosomal protein eS6 family.</text>
</comment>
<feature type="region of interest" description="Disordered" evidence="5">
    <location>
        <begin position="195"/>
        <end position="264"/>
    </location>
</feature>
<organism evidence="6 7">
    <name type="scientific">Tieghemostelium lacteum</name>
    <name type="common">Slime mold</name>
    <name type="synonym">Dictyostelium lacteum</name>
    <dbReference type="NCBI Taxonomy" id="361077"/>
    <lineage>
        <taxon>Eukaryota</taxon>
        <taxon>Amoebozoa</taxon>
        <taxon>Evosea</taxon>
        <taxon>Eumycetozoa</taxon>
        <taxon>Dictyostelia</taxon>
        <taxon>Dictyosteliales</taxon>
        <taxon>Raperosteliaceae</taxon>
        <taxon>Tieghemostelium</taxon>
    </lineage>
</organism>
<reference evidence="6 7" key="1">
    <citation type="submission" date="2015-12" db="EMBL/GenBank/DDBJ databases">
        <title>Dictyostelia acquired genes for synthesis and detection of signals that induce cell-type specialization by lateral gene transfer from prokaryotes.</title>
        <authorList>
            <person name="Gloeckner G."/>
            <person name="Schaap P."/>
        </authorList>
    </citation>
    <scope>NUCLEOTIDE SEQUENCE [LARGE SCALE GENOMIC DNA]</scope>
    <source>
        <strain evidence="6 7">TK</strain>
    </source>
</reference>
<dbReference type="OrthoDB" id="10260596at2759"/>
<dbReference type="GO" id="GO:0005840">
    <property type="term" value="C:ribosome"/>
    <property type="evidence" value="ECO:0007669"/>
    <property type="project" value="UniProtKB-KW"/>
</dbReference>
<name>A0A151ZAA6_TIELA</name>
<dbReference type="GO" id="GO:0006412">
    <property type="term" value="P:translation"/>
    <property type="evidence" value="ECO:0007669"/>
    <property type="project" value="InterPro"/>
</dbReference>
<dbReference type="Proteomes" id="UP000076078">
    <property type="component" value="Unassembled WGS sequence"/>
</dbReference>
<dbReference type="SMART" id="SM01405">
    <property type="entry name" value="Ribosomal_S6e"/>
    <property type="match status" value="1"/>
</dbReference>
<dbReference type="Gene3D" id="1.20.5.2650">
    <property type="match status" value="1"/>
</dbReference>
<evidence type="ECO:0000256" key="4">
    <source>
        <dbReference type="PIRNR" id="PIRNR002129"/>
    </source>
</evidence>
<gene>
    <name evidence="6" type="ORF">DLAC_07734</name>
</gene>
<evidence type="ECO:0000313" key="7">
    <source>
        <dbReference type="Proteomes" id="UP000076078"/>
    </source>
</evidence>
<keyword evidence="2 4" id="KW-0689">Ribosomal protein</keyword>
<dbReference type="PROSITE" id="PS00578">
    <property type="entry name" value="RIBOSOMAL_S6E"/>
    <property type="match status" value="1"/>
</dbReference>
<protein>
    <recommendedName>
        <fullName evidence="4">40S ribosomal protein S6</fullName>
    </recommendedName>
</protein>
<dbReference type="GO" id="GO:0003735">
    <property type="term" value="F:structural constituent of ribosome"/>
    <property type="evidence" value="ECO:0007669"/>
    <property type="project" value="InterPro"/>
</dbReference>